<proteinExistence type="predicted"/>
<dbReference type="EMBL" id="CP051180">
    <property type="protein sequence ID" value="QIZ76481.1"/>
    <property type="molecule type" value="Genomic_DNA"/>
</dbReference>
<dbReference type="InterPro" id="IPR027396">
    <property type="entry name" value="DsrEFH-like"/>
</dbReference>
<protein>
    <submittedName>
        <fullName evidence="1">Sulfurtransferase complex subunit TusB</fullName>
    </submittedName>
</protein>
<keyword evidence="1" id="KW-0808">Transferase</keyword>
<reference evidence="1 2" key="1">
    <citation type="submission" date="2020-04" db="EMBL/GenBank/DDBJ databases">
        <title>Ferrimonas sp. S7 isolated from sea water.</title>
        <authorList>
            <person name="Bae S.S."/>
            <person name="Baek K."/>
        </authorList>
    </citation>
    <scope>NUCLEOTIDE SEQUENCE [LARGE SCALE GENOMIC DNA]</scope>
    <source>
        <strain evidence="1 2">S7</strain>
    </source>
</reference>
<dbReference type="NCBIfam" id="TIGR03011">
    <property type="entry name" value="sulf_tusB_dsrH"/>
    <property type="match status" value="1"/>
</dbReference>
<evidence type="ECO:0000313" key="2">
    <source>
        <dbReference type="Proteomes" id="UP000501602"/>
    </source>
</evidence>
<dbReference type="SUPFAM" id="SSF75169">
    <property type="entry name" value="DsrEFH-like"/>
    <property type="match status" value="1"/>
</dbReference>
<name>A0A6H1UBP7_9GAMM</name>
<dbReference type="Gene3D" id="3.40.1260.10">
    <property type="entry name" value="DsrEFH-like"/>
    <property type="match status" value="1"/>
</dbReference>
<dbReference type="GO" id="GO:0016740">
    <property type="term" value="F:transferase activity"/>
    <property type="evidence" value="ECO:0007669"/>
    <property type="project" value="UniProtKB-KW"/>
</dbReference>
<dbReference type="InterPro" id="IPR007215">
    <property type="entry name" value="Sulphur_relay_TusB/DsrH"/>
</dbReference>
<dbReference type="PANTHER" id="PTHR37526">
    <property type="entry name" value="PROTEIN TUSB"/>
    <property type="match status" value="1"/>
</dbReference>
<keyword evidence="2" id="KW-1185">Reference proteome</keyword>
<dbReference type="Proteomes" id="UP000501602">
    <property type="component" value="Chromosome"/>
</dbReference>
<dbReference type="Pfam" id="PF04077">
    <property type="entry name" value="DsrH"/>
    <property type="match status" value="1"/>
</dbReference>
<dbReference type="GO" id="GO:1990228">
    <property type="term" value="C:sulfurtransferase complex"/>
    <property type="evidence" value="ECO:0007669"/>
    <property type="project" value="TreeGrafter"/>
</dbReference>
<dbReference type="PANTHER" id="PTHR37526:SF1">
    <property type="entry name" value="PROTEIN TUSB"/>
    <property type="match status" value="1"/>
</dbReference>
<organism evidence="1 2">
    <name type="scientific">Ferrimonas lipolytica</name>
    <dbReference type="NCBI Taxonomy" id="2724191"/>
    <lineage>
        <taxon>Bacteria</taxon>
        <taxon>Pseudomonadati</taxon>
        <taxon>Pseudomonadota</taxon>
        <taxon>Gammaproteobacteria</taxon>
        <taxon>Alteromonadales</taxon>
        <taxon>Ferrimonadaceae</taxon>
        <taxon>Ferrimonas</taxon>
    </lineage>
</organism>
<gene>
    <name evidence="1" type="primary">dsrH</name>
    <name evidence="1" type="ORF">HER31_06150</name>
</gene>
<accession>A0A6H1UBP7</accession>
<dbReference type="GO" id="GO:0002143">
    <property type="term" value="P:tRNA wobble position uridine thiolation"/>
    <property type="evidence" value="ECO:0007669"/>
    <property type="project" value="InterPro"/>
</dbReference>
<sequence>MSSLASLPTLHTLSQICANPDALMQQLRYRNNGDPVLLLQDAVLMAQQPRFSDSLNQLQLYILNDDLVARGVTIAPNVNATIIDYSQFVQLTLNTQQQVAW</sequence>
<dbReference type="AlphaFoldDB" id="A0A6H1UBP7"/>
<dbReference type="KEGG" id="fes:HER31_06150"/>
<evidence type="ECO:0000313" key="1">
    <source>
        <dbReference type="EMBL" id="QIZ76481.1"/>
    </source>
</evidence>
<dbReference type="RefSeq" id="WP_168659743.1">
    <property type="nucleotide sequence ID" value="NZ_CP051180.1"/>
</dbReference>